<accession>A0A939MBJ4</accession>
<reference evidence="4" key="1">
    <citation type="submission" date="2021-03" db="EMBL/GenBank/DDBJ databases">
        <title>Whole Genome Sequence of Bradyrhizobium sp. Strain 144S4.</title>
        <authorList>
            <person name="Bromfield E.S.P."/>
            <person name="Cloutier S."/>
        </authorList>
    </citation>
    <scope>NUCLEOTIDE SEQUENCE [LARGE SCALE GENOMIC DNA]</scope>
    <source>
        <strain evidence="4">144S4</strain>
    </source>
</reference>
<dbReference type="EMBL" id="JAGEMI010000001">
    <property type="protein sequence ID" value="MBO1863132.1"/>
    <property type="molecule type" value="Genomic_DNA"/>
</dbReference>
<feature type="region of interest" description="Disordered" evidence="1">
    <location>
        <begin position="129"/>
        <end position="149"/>
    </location>
</feature>
<evidence type="ECO:0000256" key="1">
    <source>
        <dbReference type="SAM" id="MobiDB-lite"/>
    </source>
</evidence>
<organism evidence="4">
    <name type="scientific">Bradyrhizobium barranii subsp. barranii</name>
    <dbReference type="NCBI Taxonomy" id="2823807"/>
    <lineage>
        <taxon>Bacteria</taxon>
        <taxon>Pseudomonadati</taxon>
        <taxon>Pseudomonadota</taxon>
        <taxon>Alphaproteobacteria</taxon>
        <taxon>Hyphomicrobiales</taxon>
        <taxon>Nitrobacteraceae</taxon>
        <taxon>Bradyrhizobium</taxon>
        <taxon>Bradyrhizobium barranii</taxon>
    </lineage>
</organism>
<evidence type="ECO:0000259" key="3">
    <source>
        <dbReference type="Pfam" id="PF04892"/>
    </source>
</evidence>
<name>A0A939MBJ4_9BRAD</name>
<dbReference type="AlphaFoldDB" id="A0A939MBJ4"/>
<feature type="transmembrane region" description="Helical" evidence="2">
    <location>
        <begin position="42"/>
        <end position="59"/>
    </location>
</feature>
<comment type="caution">
    <text evidence="4">The sequence shown here is derived from an EMBL/GenBank/DDBJ whole genome shotgun (WGS) entry which is preliminary data.</text>
</comment>
<dbReference type="InterPro" id="IPR006976">
    <property type="entry name" value="VanZ-like"/>
</dbReference>
<evidence type="ECO:0000313" key="4">
    <source>
        <dbReference type="EMBL" id="MBO1863132.1"/>
    </source>
</evidence>
<feature type="transmembrane region" description="Helical" evidence="2">
    <location>
        <begin position="66"/>
        <end position="84"/>
    </location>
</feature>
<sequence>MSGPAAMAQRIAAVAAWTFLCFLVYATISPLGARPTLRYPTSLEHVAAFIPIGLLFCFAYPRHTTLVLCLVIGSAALLELMQLATPDRHARLADAVEKMAGGCLGLGAGHAILSLGKTLRSQQQYSAKNRCETLPQSSSPEIRSNTRRTSEYFRTSRNVAVDE</sequence>
<evidence type="ECO:0000256" key="2">
    <source>
        <dbReference type="SAM" id="Phobius"/>
    </source>
</evidence>
<feature type="domain" description="VanZ-like" evidence="3">
    <location>
        <begin position="39"/>
        <end position="107"/>
    </location>
</feature>
<feature type="compositionally biased region" description="Polar residues" evidence="1">
    <location>
        <begin position="134"/>
        <end position="143"/>
    </location>
</feature>
<dbReference type="Pfam" id="PF04892">
    <property type="entry name" value="VanZ"/>
    <property type="match status" value="1"/>
</dbReference>
<keyword evidence="2" id="KW-1133">Transmembrane helix</keyword>
<keyword evidence="2" id="KW-0472">Membrane</keyword>
<protein>
    <submittedName>
        <fullName evidence="4">VanZ family protein</fullName>
    </submittedName>
</protein>
<keyword evidence="2" id="KW-0812">Transmembrane</keyword>
<proteinExistence type="predicted"/>
<gene>
    <name evidence="4" type="ORF">J4G43_20120</name>
</gene>